<name>A0A5M6IS16_9PROT</name>
<dbReference type="SUPFAM" id="SSF75217">
    <property type="entry name" value="alpha/beta knot"/>
    <property type="match status" value="1"/>
</dbReference>
<dbReference type="OrthoDB" id="9815641at2"/>
<keyword evidence="5 12" id="KW-0963">Cytoplasm</keyword>
<evidence type="ECO:0000256" key="1">
    <source>
        <dbReference type="ARBA" id="ARBA00004496"/>
    </source>
</evidence>
<protein>
    <recommendedName>
        <fullName evidence="4 12">Ribosomal RNA small subunit methyltransferase E</fullName>
        <ecNumber evidence="3 12">2.1.1.193</ecNumber>
    </recommendedName>
</protein>
<evidence type="ECO:0000256" key="5">
    <source>
        <dbReference type="ARBA" id="ARBA00022490"/>
    </source>
</evidence>
<comment type="caution">
    <text evidence="15">The sequence shown here is derived from an EMBL/GenBank/DDBJ whole genome shotgun (WGS) entry which is preliminary data.</text>
</comment>
<dbReference type="InterPro" id="IPR015947">
    <property type="entry name" value="PUA-like_sf"/>
</dbReference>
<dbReference type="CDD" id="cd18084">
    <property type="entry name" value="RsmE-like"/>
    <property type="match status" value="1"/>
</dbReference>
<evidence type="ECO:0000256" key="6">
    <source>
        <dbReference type="ARBA" id="ARBA00022552"/>
    </source>
</evidence>
<reference evidence="15 16" key="1">
    <citation type="submission" date="2019-09" db="EMBL/GenBank/DDBJ databases">
        <title>Genome sequence of Rhodovastum atsumiense, a diverse member of the Acetobacteraceae family of non-sulfur purple photosynthetic bacteria.</title>
        <authorList>
            <person name="Meyer T."/>
            <person name="Kyndt J."/>
        </authorList>
    </citation>
    <scope>NUCLEOTIDE SEQUENCE [LARGE SCALE GENOMIC DNA]</scope>
    <source>
        <strain evidence="15 16">DSM 21279</strain>
    </source>
</reference>
<accession>A0A5M6IS16</accession>
<evidence type="ECO:0000259" key="13">
    <source>
        <dbReference type="Pfam" id="PF04452"/>
    </source>
</evidence>
<dbReference type="InterPro" id="IPR046886">
    <property type="entry name" value="RsmE_MTase_dom"/>
</dbReference>
<dbReference type="GO" id="GO:0005737">
    <property type="term" value="C:cytoplasm"/>
    <property type="evidence" value="ECO:0007669"/>
    <property type="project" value="UniProtKB-SubCell"/>
</dbReference>
<evidence type="ECO:0000256" key="7">
    <source>
        <dbReference type="ARBA" id="ARBA00022603"/>
    </source>
</evidence>
<dbReference type="InterPro" id="IPR006700">
    <property type="entry name" value="RsmE"/>
</dbReference>
<keyword evidence="6 12" id="KW-0698">rRNA processing</keyword>
<evidence type="ECO:0000256" key="4">
    <source>
        <dbReference type="ARBA" id="ARBA00013673"/>
    </source>
</evidence>
<evidence type="ECO:0000256" key="9">
    <source>
        <dbReference type="ARBA" id="ARBA00022691"/>
    </source>
</evidence>
<gene>
    <name evidence="15" type="ORF">F1189_16350</name>
</gene>
<organism evidence="15 16">
    <name type="scientific">Rhodovastum atsumiense</name>
    <dbReference type="NCBI Taxonomy" id="504468"/>
    <lineage>
        <taxon>Bacteria</taxon>
        <taxon>Pseudomonadati</taxon>
        <taxon>Pseudomonadota</taxon>
        <taxon>Alphaproteobacteria</taxon>
        <taxon>Acetobacterales</taxon>
        <taxon>Acetobacteraceae</taxon>
        <taxon>Rhodovastum</taxon>
    </lineage>
</organism>
<evidence type="ECO:0000256" key="11">
    <source>
        <dbReference type="ARBA" id="ARBA00047944"/>
    </source>
</evidence>
<proteinExistence type="inferred from homology"/>
<feature type="domain" description="Ribosomal RNA small subunit methyltransferase E methyltransferase" evidence="13">
    <location>
        <begin position="80"/>
        <end position="233"/>
    </location>
</feature>
<dbReference type="PANTHER" id="PTHR30027:SF3">
    <property type="entry name" value="16S RRNA (URACIL(1498)-N(3))-METHYLTRANSFERASE"/>
    <property type="match status" value="1"/>
</dbReference>
<dbReference type="EMBL" id="VWPK01000025">
    <property type="protein sequence ID" value="KAA5610981.1"/>
    <property type="molecule type" value="Genomic_DNA"/>
</dbReference>
<feature type="domain" description="Ribosomal RNA small subunit methyltransferase E PUA-like" evidence="14">
    <location>
        <begin position="25"/>
        <end position="70"/>
    </location>
</feature>
<dbReference type="InterPro" id="IPR046887">
    <property type="entry name" value="RsmE_PUA-like"/>
</dbReference>
<dbReference type="InterPro" id="IPR029028">
    <property type="entry name" value="Alpha/beta_knot_MTases"/>
</dbReference>
<dbReference type="InterPro" id="IPR029026">
    <property type="entry name" value="tRNA_m1G_MTases_N"/>
</dbReference>
<evidence type="ECO:0000256" key="8">
    <source>
        <dbReference type="ARBA" id="ARBA00022679"/>
    </source>
</evidence>
<evidence type="ECO:0000256" key="2">
    <source>
        <dbReference type="ARBA" id="ARBA00005528"/>
    </source>
</evidence>
<evidence type="ECO:0000256" key="12">
    <source>
        <dbReference type="PIRNR" id="PIRNR015601"/>
    </source>
</evidence>
<dbReference type="Proteomes" id="UP000325255">
    <property type="component" value="Unassembled WGS sequence"/>
</dbReference>
<dbReference type="Pfam" id="PF20260">
    <property type="entry name" value="PUA_4"/>
    <property type="match status" value="1"/>
</dbReference>
<evidence type="ECO:0000313" key="16">
    <source>
        <dbReference type="Proteomes" id="UP000325255"/>
    </source>
</evidence>
<comment type="similarity">
    <text evidence="2 12">Belongs to the RNA methyltransferase RsmE family.</text>
</comment>
<dbReference type="SUPFAM" id="SSF88697">
    <property type="entry name" value="PUA domain-like"/>
    <property type="match status" value="1"/>
</dbReference>
<dbReference type="Gene3D" id="3.40.1280.10">
    <property type="match status" value="1"/>
</dbReference>
<keyword evidence="8 12" id="KW-0808">Transferase</keyword>
<keyword evidence="16" id="KW-1185">Reference proteome</keyword>
<sequence>MDASITSPRLFVPASLAAGAAIAVTPAQAHHLGTVLRRAVGDPVRLFNGSDGEWAGRIAMVRRDRCEVVLETQLRPQAPEPDLWLAFAPLKRDAIDLVAEKATELGAAALLPVLTERTVASRVNTERLAAIATEAAAQCERLSVPRIEAPVRLPALLASWPGTRALVVAVERSTAPRIHGCPGPAALLVGPEGGFTGAELDLLARHAFVQPVSLGPRILRAETAAIVGLALLQAPAGG</sequence>
<evidence type="ECO:0000313" key="15">
    <source>
        <dbReference type="EMBL" id="KAA5610981.1"/>
    </source>
</evidence>
<dbReference type="NCBIfam" id="TIGR00046">
    <property type="entry name" value="RsmE family RNA methyltransferase"/>
    <property type="match status" value="1"/>
</dbReference>
<dbReference type="Pfam" id="PF04452">
    <property type="entry name" value="Methyltrans_RNA"/>
    <property type="match status" value="1"/>
</dbReference>
<comment type="catalytic activity">
    <reaction evidence="11 12">
        <text>uridine(1498) in 16S rRNA + S-adenosyl-L-methionine = N(3)-methyluridine(1498) in 16S rRNA + S-adenosyl-L-homocysteine + H(+)</text>
        <dbReference type="Rhea" id="RHEA:42920"/>
        <dbReference type="Rhea" id="RHEA-COMP:10283"/>
        <dbReference type="Rhea" id="RHEA-COMP:10284"/>
        <dbReference type="ChEBI" id="CHEBI:15378"/>
        <dbReference type="ChEBI" id="CHEBI:57856"/>
        <dbReference type="ChEBI" id="CHEBI:59789"/>
        <dbReference type="ChEBI" id="CHEBI:65315"/>
        <dbReference type="ChEBI" id="CHEBI:74502"/>
        <dbReference type="EC" id="2.1.1.193"/>
    </reaction>
</comment>
<dbReference type="AlphaFoldDB" id="A0A5M6IS16"/>
<evidence type="ECO:0000256" key="10">
    <source>
        <dbReference type="ARBA" id="ARBA00025699"/>
    </source>
</evidence>
<dbReference type="GO" id="GO:0070042">
    <property type="term" value="F:rRNA (uridine-N3-)-methyltransferase activity"/>
    <property type="evidence" value="ECO:0007669"/>
    <property type="project" value="TreeGrafter"/>
</dbReference>
<dbReference type="PIRSF" id="PIRSF015601">
    <property type="entry name" value="MTase_slr0722"/>
    <property type="match status" value="1"/>
</dbReference>
<comment type="function">
    <text evidence="10 12">Specifically methylates the N3 position of the uracil ring of uridine 1498 (m3U1498) in 16S rRNA. Acts on the fully assembled 30S ribosomal subunit.</text>
</comment>
<dbReference type="NCBIfam" id="NF008694">
    <property type="entry name" value="PRK11713.3-2"/>
    <property type="match status" value="1"/>
</dbReference>
<evidence type="ECO:0000259" key="14">
    <source>
        <dbReference type="Pfam" id="PF20260"/>
    </source>
</evidence>
<comment type="subcellular location">
    <subcellularLocation>
        <location evidence="1 12">Cytoplasm</location>
    </subcellularLocation>
</comment>
<keyword evidence="9 12" id="KW-0949">S-adenosyl-L-methionine</keyword>
<keyword evidence="7 12" id="KW-0489">Methyltransferase</keyword>
<dbReference type="Gene3D" id="2.40.240.20">
    <property type="entry name" value="Hypothetical PUA domain-like, domain 1"/>
    <property type="match status" value="1"/>
</dbReference>
<evidence type="ECO:0000256" key="3">
    <source>
        <dbReference type="ARBA" id="ARBA00012328"/>
    </source>
</evidence>
<dbReference type="EC" id="2.1.1.193" evidence="3 12"/>
<dbReference type="GO" id="GO:0070475">
    <property type="term" value="P:rRNA base methylation"/>
    <property type="evidence" value="ECO:0007669"/>
    <property type="project" value="TreeGrafter"/>
</dbReference>
<dbReference type="PANTHER" id="PTHR30027">
    <property type="entry name" value="RIBOSOMAL RNA SMALL SUBUNIT METHYLTRANSFERASE E"/>
    <property type="match status" value="1"/>
</dbReference>
<dbReference type="NCBIfam" id="NF008696">
    <property type="entry name" value="PRK11713.3-5"/>
    <property type="match status" value="1"/>
</dbReference>